<feature type="region of interest" description="Disordered" evidence="1">
    <location>
        <begin position="862"/>
        <end position="969"/>
    </location>
</feature>
<accession>A0ABQ7P6G5</accession>
<feature type="compositionally biased region" description="Low complexity" evidence="1">
    <location>
        <begin position="928"/>
        <end position="942"/>
    </location>
</feature>
<dbReference type="Proteomes" id="UP000742024">
    <property type="component" value="Unassembled WGS sequence"/>
</dbReference>
<comment type="caution">
    <text evidence="2">The sequence shown here is derived from an EMBL/GenBank/DDBJ whole genome shotgun (WGS) entry which is preliminary data.</text>
</comment>
<evidence type="ECO:0000256" key="1">
    <source>
        <dbReference type="SAM" id="MobiDB-lite"/>
    </source>
</evidence>
<feature type="region of interest" description="Disordered" evidence="1">
    <location>
        <begin position="1081"/>
        <end position="1331"/>
    </location>
</feature>
<feature type="compositionally biased region" description="Low complexity" evidence="1">
    <location>
        <begin position="692"/>
        <end position="719"/>
    </location>
</feature>
<feature type="compositionally biased region" description="Gly residues" evidence="1">
    <location>
        <begin position="1351"/>
        <end position="1364"/>
    </location>
</feature>
<evidence type="ECO:0008006" key="4">
    <source>
        <dbReference type="Google" id="ProtNLM"/>
    </source>
</evidence>
<feature type="region of interest" description="Disordered" evidence="1">
    <location>
        <begin position="992"/>
        <end position="1022"/>
    </location>
</feature>
<feature type="compositionally biased region" description="Polar residues" evidence="1">
    <location>
        <begin position="1158"/>
        <end position="1175"/>
    </location>
</feature>
<organism evidence="2 3">
    <name type="scientific">Claviceps arundinis</name>
    <dbReference type="NCBI Taxonomy" id="1623583"/>
    <lineage>
        <taxon>Eukaryota</taxon>
        <taxon>Fungi</taxon>
        <taxon>Dikarya</taxon>
        <taxon>Ascomycota</taxon>
        <taxon>Pezizomycotina</taxon>
        <taxon>Sordariomycetes</taxon>
        <taxon>Hypocreomycetidae</taxon>
        <taxon>Hypocreales</taxon>
        <taxon>Clavicipitaceae</taxon>
        <taxon>Claviceps</taxon>
    </lineage>
</organism>
<feature type="compositionally biased region" description="Polar residues" evidence="1">
    <location>
        <begin position="584"/>
        <end position="597"/>
    </location>
</feature>
<feature type="compositionally biased region" description="Low complexity" evidence="1">
    <location>
        <begin position="1305"/>
        <end position="1317"/>
    </location>
</feature>
<evidence type="ECO:0000313" key="3">
    <source>
        <dbReference type="Proteomes" id="UP000742024"/>
    </source>
</evidence>
<feature type="compositionally biased region" description="Polar residues" evidence="1">
    <location>
        <begin position="904"/>
        <end position="920"/>
    </location>
</feature>
<feature type="compositionally biased region" description="Basic and acidic residues" evidence="1">
    <location>
        <begin position="800"/>
        <end position="809"/>
    </location>
</feature>
<reference evidence="2 3" key="1">
    <citation type="journal article" date="2020" name="bioRxiv">
        <title>Whole genome comparisons of ergot fungi reveals the divergence and evolution of species within the genus Claviceps are the result of varying mechanisms driving genome evolution and host range expansion.</title>
        <authorList>
            <person name="Wyka S.A."/>
            <person name="Mondo S.J."/>
            <person name="Liu M."/>
            <person name="Dettman J."/>
            <person name="Nalam V."/>
            <person name="Broders K.D."/>
        </authorList>
    </citation>
    <scope>NUCLEOTIDE SEQUENCE [LARGE SCALE GENOMIC DNA]</scope>
    <source>
        <strain evidence="2 3">LM583</strain>
    </source>
</reference>
<feature type="compositionally biased region" description="Polar residues" evidence="1">
    <location>
        <begin position="810"/>
        <end position="828"/>
    </location>
</feature>
<feature type="compositionally biased region" description="Polar residues" evidence="1">
    <location>
        <begin position="663"/>
        <end position="691"/>
    </location>
</feature>
<feature type="compositionally biased region" description="Acidic residues" evidence="1">
    <location>
        <begin position="1142"/>
        <end position="1152"/>
    </location>
</feature>
<feature type="region of interest" description="Disordered" evidence="1">
    <location>
        <begin position="784"/>
        <end position="847"/>
    </location>
</feature>
<feature type="region of interest" description="Disordered" evidence="1">
    <location>
        <begin position="513"/>
        <end position="609"/>
    </location>
</feature>
<feature type="compositionally biased region" description="Low complexity" evidence="1">
    <location>
        <begin position="732"/>
        <end position="749"/>
    </location>
</feature>
<feature type="compositionally biased region" description="Low complexity" evidence="1">
    <location>
        <begin position="1247"/>
        <end position="1263"/>
    </location>
</feature>
<gene>
    <name evidence="2" type="ORF">E4U57_004767</name>
</gene>
<feature type="region of interest" description="Disordered" evidence="1">
    <location>
        <begin position="1344"/>
        <end position="1400"/>
    </location>
</feature>
<feature type="compositionally biased region" description="Pro residues" evidence="1">
    <location>
        <begin position="1194"/>
        <end position="1203"/>
    </location>
</feature>
<proteinExistence type="predicted"/>
<dbReference type="EMBL" id="SRPR01000361">
    <property type="protein sequence ID" value="KAG5954175.1"/>
    <property type="molecule type" value="Genomic_DNA"/>
</dbReference>
<name>A0ABQ7P6G5_9HYPO</name>
<evidence type="ECO:0000313" key="2">
    <source>
        <dbReference type="EMBL" id="KAG5954175.1"/>
    </source>
</evidence>
<feature type="compositionally biased region" description="Low complexity" evidence="1">
    <location>
        <begin position="540"/>
        <end position="566"/>
    </location>
</feature>
<keyword evidence="3" id="KW-1185">Reference proteome</keyword>
<feature type="region of interest" description="Disordered" evidence="1">
    <location>
        <begin position="629"/>
        <end position="757"/>
    </location>
</feature>
<protein>
    <recommendedName>
        <fullName evidence="4">Flo11</fullName>
    </recommendedName>
</protein>
<sequence>MDSGTISPSYGRPRTQSISSVPSTIGSGFVLPPLSVSPEFCFIAPSAASQIVTNDHDSHADAWYDQNGIEPPLEPATMSDPALRLVNGFLDQLLFNFLQIAKSTRLSSLRPAIIEVLKPKLAKDAIDNAEEELKEYLGGANEDDFTHPHGEGASSRDWDLELAWKRIRLRCMVYSSLGDMEEEDEDMYMEQEHLELGTNDQVSDVVSPAVSIFLTSVLEYMGELTVTVAGQAAYQRVRNKMERELREGSRDTSHPADRVVVADSDMERVALDRTLGRLWRGWKKRVRAPAHDAAGRPLSRRISSLLEQDYNTPETIPQTLLGLSKPATGDDVQEEKHDIEDPIAGAPVEAAEIPLPMTENDVAEIEVPGLVSYSDYEGTDSDEVLQTRAQPPNRCKSVLLLPSHNADGISTGAARQTVLFPLKRWTSVPARPRSFYAGRIRKVSQPSASDLETKIAQVKARNEVGKILEETVSEGAPQTFTQGGEADCENAADEFAVEKAEVVTPFRVSQSARSQDVFVSEGEDGCEDKDRCNLNHHSHSVSVSASARNSASISTRNRNDSNSSNTPPVKRSSMQTARLIDVSKPNSPRSLSGSSAHSRPASMDKSGQSRAAALSAVGLPAVSSLDAAADQDVQSTGQDAVFQTDARDAPSPADASTGAETWRLQQNASPADTDGTLTRQTTGVSDSGEQQTVPRVAAAPLLPAATSSPLPAASRSASTQSRKKGPPAQIITKTPSPSHTPTPAYTHTYEPPKRAKPSILPVIPDQVIEGGSLVGLPRNALSHAGKQSLKAESRQLLTVERSRTNRDTEQGSYTGSHHTGPSSVSSAGSRLKPVRTSEDGSSRSESVARNFEELIQSNQTITYTLTPETMRDVDSKSPVVTRLGGNRKTDDARTLNLHKPSLLGAQSGSGRLSSPHSPASISPRALESSLKSPAISKSSRSPTVPNSRGMATPPKDFRASKESTLPDYSDFVSSTDERKVYIAPNLASPASPGMNFSHSRRDSTTSIINRSRYQPRDAAVDGKADNSDLIDFIRQGPPIASTNRIPRHVAPFRTTMDSDEMVAAIGGKAIDATLPDFRDSLCSTDPTDEPLSMHSSINSKSALLRNKGPSTVAGKSFGAPDDTTMAPTRKTRRIRDPYAIDLSDEDEDEAPPSEEPSQTSQTTHHNSPPRKSQTLPPLKREESLGEFLRNYDPPAIPPSSPPRIPKKKASAPSLMARFRSSTIDKNKDKDKDKDKARNKDSPPSRGPPGTSASTNTSSATGRGYVPITVNMPSHSNYDKFNLNPNTNPVEARAPSGGGTVRSRMRGTSLSSSSVGGRVPMKKFEPRDAVAGQSRTADLAAFLRDSAPPMGQGQGQEEGSGGGGIARRFGRKKKSMAVNAPGWSERKANGTLKERPEGEDD</sequence>
<feature type="compositionally biased region" description="Basic and acidic residues" evidence="1">
    <location>
        <begin position="1383"/>
        <end position="1400"/>
    </location>
</feature>
<feature type="compositionally biased region" description="Basic and acidic residues" evidence="1">
    <location>
        <begin position="1222"/>
        <end position="1242"/>
    </location>
</feature>